<organism evidence="1 2">
    <name type="scientific">Anabarilius grahami</name>
    <name type="common">Kanglang fish</name>
    <name type="synonym">Barilius grahami</name>
    <dbReference type="NCBI Taxonomy" id="495550"/>
    <lineage>
        <taxon>Eukaryota</taxon>
        <taxon>Metazoa</taxon>
        <taxon>Chordata</taxon>
        <taxon>Craniata</taxon>
        <taxon>Vertebrata</taxon>
        <taxon>Euteleostomi</taxon>
        <taxon>Actinopterygii</taxon>
        <taxon>Neopterygii</taxon>
        <taxon>Teleostei</taxon>
        <taxon>Ostariophysi</taxon>
        <taxon>Cypriniformes</taxon>
        <taxon>Xenocyprididae</taxon>
        <taxon>Xenocypridinae</taxon>
        <taxon>Xenocypridinae incertae sedis</taxon>
        <taxon>Anabarilius</taxon>
    </lineage>
</organism>
<dbReference type="OrthoDB" id="8737152at2759"/>
<gene>
    <name evidence="1" type="ORF">DPX16_19570</name>
</gene>
<protein>
    <submittedName>
        <fullName evidence="1">NACHT and WD repeat domain-containing protein 2</fullName>
    </submittedName>
</protein>
<name>A0A3N0YNZ8_ANAGA</name>
<dbReference type="Proteomes" id="UP000281406">
    <property type="component" value="Unassembled WGS sequence"/>
</dbReference>
<evidence type="ECO:0000313" key="2">
    <source>
        <dbReference type="Proteomes" id="UP000281406"/>
    </source>
</evidence>
<dbReference type="EMBL" id="RJVU01035178">
    <property type="protein sequence ID" value="ROL47917.1"/>
    <property type="molecule type" value="Genomic_DNA"/>
</dbReference>
<evidence type="ECO:0000313" key="1">
    <source>
        <dbReference type="EMBL" id="ROL47917.1"/>
    </source>
</evidence>
<keyword evidence="2" id="KW-1185">Reference proteome</keyword>
<proteinExistence type="predicted"/>
<reference evidence="1 2" key="1">
    <citation type="submission" date="2018-10" db="EMBL/GenBank/DDBJ databases">
        <title>Genome assembly for a Yunnan-Guizhou Plateau 3E fish, Anabarilius grahami (Regan), and its evolutionary and genetic applications.</title>
        <authorList>
            <person name="Jiang W."/>
        </authorList>
    </citation>
    <scope>NUCLEOTIDE SEQUENCE [LARGE SCALE GENOMIC DNA]</scope>
    <source>
        <strain evidence="1">AG-KIZ</strain>
        <tissue evidence="1">Muscle</tissue>
    </source>
</reference>
<comment type="caution">
    <text evidence="1">The sequence shown here is derived from an EMBL/GenBank/DDBJ whole genome shotgun (WGS) entry which is preliminary data.</text>
</comment>
<sequence>MTYVTIIWWLIRTPQQAMNPTPTPQVTLGIHGLLCNCSMLVRAHWICQHSLALQQMRSSSFNPETSVLCSVHSTGLTALNLATNMNNEVVDLYWGIDPEEWDSPELQRLRMKLLEECLKTSAGPCFVVGHSGFQCSSKKEEDCRAVTSDVPCRFAVSGHFDRASKESVATLGPPQKAWGQGQATQPKSLWDNTDLRTVIITKKASKRS</sequence>
<accession>A0A3N0YNZ8</accession>
<dbReference type="AlphaFoldDB" id="A0A3N0YNZ8"/>